<dbReference type="GO" id="GO:0009374">
    <property type="term" value="F:biotin binding"/>
    <property type="evidence" value="ECO:0007669"/>
    <property type="project" value="InterPro"/>
</dbReference>
<dbReference type="AlphaFoldDB" id="A0AAV9ZD84"/>
<dbReference type="Gene3D" id="2.40.128.30">
    <property type="entry name" value="Avidin-like"/>
    <property type="match status" value="2"/>
</dbReference>
<dbReference type="EMBL" id="JAWWNJ010000161">
    <property type="protein sequence ID" value="KAK6978181.1"/>
    <property type="molecule type" value="Genomic_DNA"/>
</dbReference>
<dbReference type="InterPro" id="IPR005469">
    <property type="entry name" value="Avidin"/>
</dbReference>
<evidence type="ECO:0000256" key="3">
    <source>
        <dbReference type="ARBA" id="ARBA00022525"/>
    </source>
</evidence>
<dbReference type="PRINTS" id="PR00709">
    <property type="entry name" value="AVIDIN"/>
</dbReference>
<evidence type="ECO:0000256" key="1">
    <source>
        <dbReference type="ARBA" id="ARBA00004613"/>
    </source>
</evidence>
<keyword evidence="4" id="KW-0732">Signal</keyword>
<evidence type="ECO:0000256" key="5">
    <source>
        <dbReference type="ARBA" id="ARBA00023157"/>
    </source>
</evidence>
<comment type="subcellular location">
    <subcellularLocation>
        <location evidence="1">Secreted</location>
    </subcellularLocation>
</comment>
<dbReference type="Proteomes" id="UP001362999">
    <property type="component" value="Unassembled WGS sequence"/>
</dbReference>
<keyword evidence="7" id="KW-0092">Biotin</keyword>
<dbReference type="SUPFAM" id="SSF50876">
    <property type="entry name" value="Avidin/streptavidin"/>
    <property type="match status" value="2"/>
</dbReference>
<dbReference type="GO" id="GO:0005576">
    <property type="term" value="C:extracellular region"/>
    <property type="evidence" value="ECO:0007669"/>
    <property type="project" value="UniProtKB-SubCell"/>
</dbReference>
<keyword evidence="9" id="KW-1185">Reference proteome</keyword>
<comment type="caution">
    <text evidence="8">The sequence shown here is derived from an EMBL/GenBank/DDBJ whole genome shotgun (WGS) entry which is preliminary data.</text>
</comment>
<evidence type="ECO:0000256" key="6">
    <source>
        <dbReference type="ARBA" id="ARBA00023180"/>
    </source>
</evidence>
<evidence type="ECO:0000256" key="7">
    <source>
        <dbReference type="ARBA" id="ARBA00023267"/>
    </source>
</evidence>
<accession>A0AAV9ZD84</accession>
<dbReference type="InterPro" id="IPR036896">
    <property type="entry name" value="Avidin-like_sf"/>
</dbReference>
<proteinExistence type="inferred from homology"/>
<name>A0AAV9ZD84_9AGAR</name>
<evidence type="ECO:0000256" key="2">
    <source>
        <dbReference type="ARBA" id="ARBA00006297"/>
    </source>
</evidence>
<gene>
    <name evidence="8" type="ORF">R3P38DRAFT_2580234</name>
</gene>
<dbReference type="PANTHER" id="PTHR34399">
    <property type="entry name" value="AVIDIN-RELATED"/>
    <property type="match status" value="1"/>
</dbReference>
<evidence type="ECO:0000313" key="8">
    <source>
        <dbReference type="EMBL" id="KAK6978181.1"/>
    </source>
</evidence>
<evidence type="ECO:0000313" key="9">
    <source>
        <dbReference type="Proteomes" id="UP001362999"/>
    </source>
</evidence>
<dbReference type="PANTHER" id="PTHR34399:SF3">
    <property type="entry name" value="AVID PROTEIN-RELATED"/>
    <property type="match status" value="1"/>
</dbReference>
<dbReference type="InterPro" id="IPR051764">
    <property type="entry name" value="Avidin/Streptavidin-rel"/>
</dbReference>
<keyword evidence="6" id="KW-0325">Glycoprotein</keyword>
<reference evidence="8 9" key="1">
    <citation type="journal article" date="2024" name="J Genomics">
        <title>Draft genome sequencing and assembly of Favolaschia claudopus CIRM-BRFM 2984 isolated from oak limbs.</title>
        <authorList>
            <person name="Navarro D."/>
            <person name="Drula E."/>
            <person name="Chaduli D."/>
            <person name="Cazenave R."/>
            <person name="Ahrendt S."/>
            <person name="Wang J."/>
            <person name="Lipzen A."/>
            <person name="Daum C."/>
            <person name="Barry K."/>
            <person name="Grigoriev I.V."/>
            <person name="Favel A."/>
            <person name="Rosso M.N."/>
            <person name="Martin F."/>
        </authorList>
    </citation>
    <scope>NUCLEOTIDE SEQUENCE [LARGE SCALE GENOMIC DNA]</scope>
    <source>
        <strain evidence="8 9">CIRM-BRFM 2984</strain>
    </source>
</reference>
<organism evidence="8 9">
    <name type="scientific">Favolaschia claudopus</name>
    <dbReference type="NCBI Taxonomy" id="2862362"/>
    <lineage>
        <taxon>Eukaryota</taxon>
        <taxon>Fungi</taxon>
        <taxon>Dikarya</taxon>
        <taxon>Basidiomycota</taxon>
        <taxon>Agaricomycotina</taxon>
        <taxon>Agaricomycetes</taxon>
        <taxon>Agaricomycetidae</taxon>
        <taxon>Agaricales</taxon>
        <taxon>Marasmiineae</taxon>
        <taxon>Mycenaceae</taxon>
        <taxon>Favolaschia</taxon>
    </lineage>
</organism>
<keyword evidence="3" id="KW-0964">Secreted</keyword>
<comment type="similarity">
    <text evidence="2">Belongs to the avidin/streptavidin family.</text>
</comment>
<sequence length="312" mass="34217">MSPPTFDPSSLSGYWRSEPGSAADLNYEIYLKADNDCGLTGYMLFKSKIGHTETRIGFPLNGRYDPAVNTGGGVVLSWVVKGRLEALFMHSTTIWSAQYFAEENKLVTQWLLMVSTEPKDFWNSANVGSAIYTRVSDLDDKALAKMKELGESESSTQAFDYTKLSGTWYNELHSSMTLTADKYGNLTGTYTSSVGNAESEYPLAGRFDPYAPDGKGVSLGWSVAWKNAKKGDVKSSTAWGGLFFPDAEGGQIRTHWLLNVSAPENKLWMATNLGSDVFTREKSRVAEAGLSFTTAHPSIDEIVAKGEKIAQM</sequence>
<dbReference type="PROSITE" id="PS51326">
    <property type="entry name" value="AVIDIN_2"/>
    <property type="match status" value="2"/>
</dbReference>
<dbReference type="Pfam" id="PF01382">
    <property type="entry name" value="Avidin"/>
    <property type="match status" value="2"/>
</dbReference>
<keyword evidence="5" id="KW-1015">Disulfide bond</keyword>
<evidence type="ECO:0000256" key="4">
    <source>
        <dbReference type="ARBA" id="ARBA00022729"/>
    </source>
</evidence>
<dbReference type="InterPro" id="IPR005468">
    <property type="entry name" value="Avidin/str"/>
</dbReference>
<protein>
    <submittedName>
        <fullName evidence="8">Streptavidin</fullName>
    </submittedName>
</protein>